<sequence>MTCWLIDDNEIDLLVTHKLITSWEPSIEAQEFTDAWAVLDKLKAGGTPPHLILLDLFMPEISGWDFLDHYQPIAQENTLLYVLSSSIDDADIMRARTYDVVNGYLSKPIAKESFQRVVSDFQPSFIVG</sequence>
<dbReference type="EMBL" id="CP120682">
    <property type="protein sequence ID" value="WKN37938.1"/>
    <property type="molecule type" value="Genomic_DNA"/>
</dbReference>
<accession>A0AA49GR07</accession>
<evidence type="ECO:0000256" key="1">
    <source>
        <dbReference type="PROSITE-ProRule" id="PRU00169"/>
    </source>
</evidence>
<dbReference type="PANTHER" id="PTHR44520:SF2">
    <property type="entry name" value="RESPONSE REGULATOR RCP1"/>
    <property type="match status" value="1"/>
</dbReference>
<reference evidence="3" key="2">
    <citation type="journal article" date="2024" name="Antonie Van Leeuwenhoek">
        <title>Roseihalotalea indica gen. nov., sp. nov., a halophilic Bacteroidetes from mesopelagic Southwest Indian Ocean with higher carbohydrate metabolic potential.</title>
        <authorList>
            <person name="Chen B."/>
            <person name="Zhang M."/>
            <person name="Lin D."/>
            <person name="Ye J."/>
            <person name="Tang K."/>
        </authorList>
    </citation>
    <scope>NUCLEOTIDE SEQUENCE</scope>
    <source>
        <strain evidence="3">TK19036</strain>
    </source>
</reference>
<proteinExistence type="predicted"/>
<keyword evidence="1" id="KW-0597">Phosphoprotein</keyword>
<dbReference type="PROSITE" id="PS50110">
    <property type="entry name" value="RESPONSE_REGULATORY"/>
    <property type="match status" value="1"/>
</dbReference>
<name>A0AA49GR07_9BACT</name>
<gene>
    <name evidence="3" type="ORF">K4G66_04350</name>
</gene>
<dbReference type="SUPFAM" id="SSF52172">
    <property type="entry name" value="CheY-like"/>
    <property type="match status" value="1"/>
</dbReference>
<organism evidence="3">
    <name type="scientific">Roseihalotalea indica</name>
    <dbReference type="NCBI Taxonomy" id="2867963"/>
    <lineage>
        <taxon>Bacteria</taxon>
        <taxon>Pseudomonadati</taxon>
        <taxon>Bacteroidota</taxon>
        <taxon>Cytophagia</taxon>
        <taxon>Cytophagales</taxon>
        <taxon>Catalimonadaceae</taxon>
        <taxon>Roseihalotalea</taxon>
    </lineage>
</organism>
<feature type="domain" description="Response regulatory" evidence="2">
    <location>
        <begin position="2"/>
        <end position="122"/>
    </location>
</feature>
<dbReference type="InterPro" id="IPR001789">
    <property type="entry name" value="Sig_transdc_resp-reg_receiver"/>
</dbReference>
<dbReference type="AlphaFoldDB" id="A0AA49GR07"/>
<dbReference type="InterPro" id="IPR052893">
    <property type="entry name" value="TCS_response_regulator"/>
</dbReference>
<feature type="modified residue" description="4-aspartylphosphate" evidence="1">
    <location>
        <position position="55"/>
    </location>
</feature>
<evidence type="ECO:0000259" key="2">
    <source>
        <dbReference type="PROSITE" id="PS50110"/>
    </source>
</evidence>
<dbReference type="Gene3D" id="3.40.50.2300">
    <property type="match status" value="1"/>
</dbReference>
<evidence type="ECO:0000313" key="3">
    <source>
        <dbReference type="EMBL" id="WKN37938.1"/>
    </source>
</evidence>
<dbReference type="GO" id="GO:0000160">
    <property type="term" value="P:phosphorelay signal transduction system"/>
    <property type="evidence" value="ECO:0007669"/>
    <property type="project" value="InterPro"/>
</dbReference>
<dbReference type="SMART" id="SM00448">
    <property type="entry name" value="REC"/>
    <property type="match status" value="1"/>
</dbReference>
<dbReference type="InterPro" id="IPR011006">
    <property type="entry name" value="CheY-like_superfamily"/>
</dbReference>
<protein>
    <submittedName>
        <fullName evidence="3">Response regulator</fullName>
    </submittedName>
</protein>
<dbReference type="PANTHER" id="PTHR44520">
    <property type="entry name" value="RESPONSE REGULATOR RCP1-RELATED"/>
    <property type="match status" value="1"/>
</dbReference>
<reference evidence="3" key="1">
    <citation type="journal article" date="2023" name="Comput. Struct. Biotechnol. J.">
        <title>Discovery of a novel marine Bacteroidetes with a rich repertoire of carbohydrate-active enzymes.</title>
        <authorList>
            <person name="Chen B."/>
            <person name="Liu G."/>
            <person name="Chen Q."/>
            <person name="Wang H."/>
            <person name="Liu L."/>
            <person name="Tang K."/>
        </authorList>
    </citation>
    <scope>NUCLEOTIDE SEQUENCE</scope>
    <source>
        <strain evidence="3">TK19036</strain>
    </source>
</reference>
<dbReference type="Pfam" id="PF00072">
    <property type="entry name" value="Response_reg"/>
    <property type="match status" value="1"/>
</dbReference>